<dbReference type="EMBL" id="MSDW01000001">
    <property type="protein sequence ID" value="OKY79213.1"/>
    <property type="molecule type" value="Genomic_DNA"/>
</dbReference>
<evidence type="ECO:0000313" key="3">
    <source>
        <dbReference type="Proteomes" id="UP000185744"/>
    </source>
</evidence>
<dbReference type="InterPro" id="IPR002802">
    <property type="entry name" value="Endo_dU"/>
</dbReference>
<dbReference type="HAMAP" id="MF_00582">
    <property type="entry name" value="UPF0215"/>
    <property type="match status" value="1"/>
</dbReference>
<evidence type="ECO:0000256" key="1">
    <source>
        <dbReference type="HAMAP-Rule" id="MF_00582"/>
    </source>
</evidence>
<dbReference type="NCBIfam" id="NF001977">
    <property type="entry name" value="PRK00766.1"/>
    <property type="match status" value="1"/>
</dbReference>
<dbReference type="GO" id="GO:0004519">
    <property type="term" value="F:endonuclease activity"/>
    <property type="evidence" value="ECO:0007669"/>
    <property type="project" value="UniProtKB-KW"/>
</dbReference>
<dbReference type="PANTHER" id="PTHR39518:SF2">
    <property type="entry name" value="UPF0215 PROTEIN MJ1150"/>
    <property type="match status" value="1"/>
</dbReference>
<organism evidence="2 3">
    <name type="scientific">Methanohalarchaeum thermophilum</name>
    <dbReference type="NCBI Taxonomy" id="1903181"/>
    <lineage>
        <taxon>Archaea</taxon>
        <taxon>Methanobacteriati</taxon>
        <taxon>Methanobacteriota</taxon>
        <taxon>Methanonatronarchaeia</taxon>
        <taxon>Methanonatronarchaeales</taxon>
        <taxon>Methanonatronarchaeaceae</taxon>
        <taxon>Candidatus Methanohalarchaeum</taxon>
    </lineage>
</organism>
<gene>
    <name evidence="2" type="ORF">BTN85_1721</name>
</gene>
<protein>
    <recommendedName>
        <fullName evidence="1">UPF0215 protein BTN85_1721</fullName>
    </recommendedName>
</protein>
<dbReference type="PIRSF" id="PIRSF006380">
    <property type="entry name" value="UCP006380"/>
    <property type="match status" value="1"/>
</dbReference>
<accession>A0A1Q6DXX7</accession>
<sequence length="197" mass="22396">MNLKREIRILGIDDGPYSKSRDKKTILIGTVFRGGDWIDGVLKTEVKVDGMDSTKKIIKQVSHSRHYEQLQYLILDGITFGGLNVVDIEKLYDKLKLPVLVVSRKHPNFNKFKKALEHVSNTKKRWNKIKKAGKPIEVDTTQNNKEKPIYVQYKGLNKQTAKEVVKLSSTRSRIPEPIRVSHLIATGVIKGESYGNA</sequence>
<comment type="similarity">
    <text evidence="1">Belongs to the UPF0215 family.</text>
</comment>
<name>A0A1Q6DXX7_METT1</name>
<evidence type="ECO:0000313" key="2">
    <source>
        <dbReference type="EMBL" id="OKY79213.1"/>
    </source>
</evidence>
<dbReference type="PANTHER" id="PTHR39518">
    <property type="entry name" value="UPF0215 PROTEIN MJ1150"/>
    <property type="match status" value="1"/>
</dbReference>
<dbReference type="Gene3D" id="3.30.2170.10">
    <property type="entry name" value="archaeoglobus fulgidus dsm 4304 superfamily"/>
    <property type="match status" value="1"/>
</dbReference>
<comment type="caution">
    <text evidence="2">The sequence shown here is derived from an EMBL/GenBank/DDBJ whole genome shotgun (WGS) entry which is preliminary data.</text>
</comment>
<dbReference type="InParanoid" id="A0A1Q6DXX7"/>
<dbReference type="STRING" id="1903181.BTN85_1721"/>
<dbReference type="Proteomes" id="UP000185744">
    <property type="component" value="Unassembled WGS sequence"/>
</dbReference>
<keyword evidence="3" id="KW-1185">Reference proteome</keyword>
<proteinExistence type="inferred from homology"/>
<dbReference type="Pfam" id="PF01949">
    <property type="entry name" value="Endo_dU"/>
    <property type="match status" value="1"/>
</dbReference>
<dbReference type="AlphaFoldDB" id="A0A1Q6DXX7"/>
<reference evidence="2" key="1">
    <citation type="submission" date="2016-12" db="EMBL/GenBank/DDBJ databases">
        <title>Discovery of methanogenic haloarchaea.</title>
        <authorList>
            <person name="Sorokin D.Y."/>
            <person name="Makarova K.S."/>
            <person name="Abbas B."/>
            <person name="Ferrer M."/>
            <person name="Golyshin P.N."/>
        </authorList>
    </citation>
    <scope>NUCLEOTIDE SEQUENCE [LARGE SCALE GENOMIC DNA]</scope>
    <source>
        <strain evidence="2">HMET1</strain>
    </source>
</reference>